<dbReference type="InterPro" id="IPR001650">
    <property type="entry name" value="Helicase_C-like"/>
</dbReference>
<dbReference type="PANTHER" id="PTHR12131:SF1">
    <property type="entry name" value="ATP-DEPENDENT RNA HELICASE SUPV3L1, MITOCHONDRIAL-RELATED"/>
    <property type="match status" value="1"/>
</dbReference>
<dbReference type="InterPro" id="IPR027417">
    <property type="entry name" value="P-loop_NTPase"/>
</dbReference>
<accession>A0A409YQ64</accession>
<dbReference type="EC" id="3.6.4.13" evidence="2"/>
<keyword evidence="8" id="KW-0496">Mitochondrion</keyword>
<dbReference type="GO" id="GO:0003724">
    <property type="term" value="F:RNA helicase activity"/>
    <property type="evidence" value="ECO:0007669"/>
    <property type="project" value="UniProtKB-EC"/>
</dbReference>
<feature type="domain" description="Helicase C-terminal" evidence="11">
    <location>
        <begin position="417"/>
        <end position="526"/>
    </location>
</feature>
<keyword evidence="7" id="KW-0809">Transit peptide</keyword>
<evidence type="ECO:0000259" key="11">
    <source>
        <dbReference type="SMART" id="SM00490"/>
    </source>
</evidence>
<evidence type="ECO:0000256" key="2">
    <source>
        <dbReference type="ARBA" id="ARBA00012552"/>
    </source>
</evidence>
<dbReference type="OrthoDB" id="6692397at2759"/>
<gene>
    <name evidence="12" type="ORF">CVT26_012241</name>
</gene>
<dbReference type="Pfam" id="PF12513">
    <property type="entry name" value="SUV3_C"/>
    <property type="match status" value="1"/>
</dbReference>
<evidence type="ECO:0000256" key="5">
    <source>
        <dbReference type="ARBA" id="ARBA00022806"/>
    </source>
</evidence>
<feature type="region of interest" description="Disordered" evidence="10">
    <location>
        <begin position="1"/>
        <end position="57"/>
    </location>
</feature>
<evidence type="ECO:0000256" key="3">
    <source>
        <dbReference type="ARBA" id="ARBA00022741"/>
    </source>
</evidence>
<evidence type="ECO:0000256" key="8">
    <source>
        <dbReference type="ARBA" id="ARBA00023128"/>
    </source>
</evidence>
<proteinExistence type="predicted"/>
<evidence type="ECO:0000313" key="13">
    <source>
        <dbReference type="Proteomes" id="UP000284706"/>
    </source>
</evidence>
<reference evidence="12 13" key="1">
    <citation type="journal article" date="2018" name="Evol. Lett.">
        <title>Horizontal gene cluster transfer increased hallucinogenic mushroom diversity.</title>
        <authorList>
            <person name="Reynolds H.T."/>
            <person name="Vijayakumar V."/>
            <person name="Gluck-Thaler E."/>
            <person name="Korotkin H.B."/>
            <person name="Matheny P.B."/>
            <person name="Slot J.C."/>
        </authorList>
    </citation>
    <scope>NUCLEOTIDE SEQUENCE [LARGE SCALE GENOMIC DNA]</scope>
    <source>
        <strain evidence="12 13">SRW20</strain>
    </source>
</reference>
<dbReference type="Pfam" id="PF00271">
    <property type="entry name" value="Helicase_C"/>
    <property type="match status" value="1"/>
</dbReference>
<comment type="caution">
    <text evidence="12">The sequence shown here is derived from an EMBL/GenBank/DDBJ whole genome shotgun (WGS) entry which is preliminary data.</text>
</comment>
<dbReference type="FunCoup" id="A0A409YQ64">
    <property type="interactions" value="299"/>
</dbReference>
<dbReference type="PANTHER" id="PTHR12131">
    <property type="entry name" value="ATP-DEPENDENT RNA AND DNA HELICASE"/>
    <property type="match status" value="1"/>
</dbReference>
<organism evidence="12 13">
    <name type="scientific">Gymnopilus dilepis</name>
    <dbReference type="NCBI Taxonomy" id="231916"/>
    <lineage>
        <taxon>Eukaryota</taxon>
        <taxon>Fungi</taxon>
        <taxon>Dikarya</taxon>
        <taxon>Basidiomycota</taxon>
        <taxon>Agaricomycotina</taxon>
        <taxon>Agaricomycetes</taxon>
        <taxon>Agaricomycetidae</taxon>
        <taxon>Agaricales</taxon>
        <taxon>Agaricineae</taxon>
        <taxon>Hymenogastraceae</taxon>
        <taxon>Gymnopilus</taxon>
    </lineage>
</organism>
<dbReference type="Gene3D" id="3.40.50.300">
    <property type="entry name" value="P-loop containing nucleotide triphosphate hydrolases"/>
    <property type="match status" value="2"/>
</dbReference>
<dbReference type="Gene3D" id="1.20.272.40">
    <property type="match status" value="1"/>
</dbReference>
<keyword evidence="4" id="KW-0378">Hydrolase</keyword>
<keyword evidence="3" id="KW-0547">Nucleotide-binding</keyword>
<comment type="subcellular location">
    <subcellularLocation>
        <location evidence="1">Mitochondrion</location>
    </subcellularLocation>
</comment>
<dbReference type="SUPFAM" id="SSF52540">
    <property type="entry name" value="P-loop containing nucleoside triphosphate hydrolases"/>
    <property type="match status" value="1"/>
</dbReference>
<dbReference type="GO" id="GO:0000965">
    <property type="term" value="P:mitochondrial RNA 3'-end processing"/>
    <property type="evidence" value="ECO:0007669"/>
    <property type="project" value="TreeGrafter"/>
</dbReference>
<keyword evidence="13" id="KW-1185">Reference proteome</keyword>
<dbReference type="CDD" id="cd18805">
    <property type="entry name" value="SF2_C_suv3"/>
    <property type="match status" value="1"/>
</dbReference>
<keyword evidence="6" id="KW-0067">ATP-binding</keyword>
<evidence type="ECO:0000256" key="10">
    <source>
        <dbReference type="SAM" id="MobiDB-lite"/>
    </source>
</evidence>
<feature type="compositionally biased region" description="Low complexity" evidence="10">
    <location>
        <begin position="37"/>
        <end position="51"/>
    </location>
</feature>
<dbReference type="GO" id="GO:0016787">
    <property type="term" value="F:hydrolase activity"/>
    <property type="evidence" value="ECO:0007669"/>
    <property type="project" value="UniProtKB-KW"/>
</dbReference>
<evidence type="ECO:0000256" key="9">
    <source>
        <dbReference type="ARBA" id="ARBA00047984"/>
    </source>
</evidence>
<dbReference type="InterPro" id="IPR055206">
    <property type="entry name" value="DEXQc_SUV3"/>
</dbReference>
<dbReference type="STRING" id="231916.A0A409YQ64"/>
<dbReference type="EMBL" id="NHYE01000514">
    <property type="protein sequence ID" value="PPR05155.1"/>
    <property type="molecule type" value="Genomic_DNA"/>
</dbReference>
<keyword evidence="5" id="KW-0347">Helicase</keyword>
<evidence type="ECO:0000256" key="4">
    <source>
        <dbReference type="ARBA" id="ARBA00022801"/>
    </source>
</evidence>
<evidence type="ECO:0000256" key="6">
    <source>
        <dbReference type="ARBA" id="ARBA00022840"/>
    </source>
</evidence>
<dbReference type="InParanoid" id="A0A409YQ64"/>
<evidence type="ECO:0000256" key="7">
    <source>
        <dbReference type="ARBA" id="ARBA00022946"/>
    </source>
</evidence>
<dbReference type="InterPro" id="IPR022192">
    <property type="entry name" value="SUV3_C"/>
</dbReference>
<dbReference type="GO" id="GO:0045025">
    <property type="term" value="C:mitochondrial degradosome"/>
    <property type="evidence" value="ECO:0007669"/>
    <property type="project" value="TreeGrafter"/>
</dbReference>
<dbReference type="Gene3D" id="1.20.58.1080">
    <property type="match status" value="1"/>
</dbReference>
<dbReference type="FunFam" id="3.40.50.300:FF:000269">
    <property type="entry name" value="ATP-dependent RNA helicase SUPV3L1, mitochondrial"/>
    <property type="match status" value="1"/>
</dbReference>
<name>A0A409YQ64_9AGAR</name>
<protein>
    <recommendedName>
        <fullName evidence="2">RNA helicase</fullName>
        <ecNumber evidence="2">3.6.4.13</ecNumber>
    </recommendedName>
</protein>
<comment type="catalytic activity">
    <reaction evidence="9">
        <text>ATP + H2O = ADP + phosphate + H(+)</text>
        <dbReference type="Rhea" id="RHEA:13065"/>
        <dbReference type="ChEBI" id="CHEBI:15377"/>
        <dbReference type="ChEBI" id="CHEBI:15378"/>
        <dbReference type="ChEBI" id="CHEBI:30616"/>
        <dbReference type="ChEBI" id="CHEBI:43474"/>
        <dbReference type="ChEBI" id="CHEBI:456216"/>
        <dbReference type="EC" id="3.6.4.13"/>
    </reaction>
</comment>
<dbReference type="SMART" id="SM00490">
    <property type="entry name" value="HELICc"/>
    <property type="match status" value="1"/>
</dbReference>
<evidence type="ECO:0000256" key="1">
    <source>
        <dbReference type="ARBA" id="ARBA00004173"/>
    </source>
</evidence>
<dbReference type="GO" id="GO:0005524">
    <property type="term" value="F:ATP binding"/>
    <property type="evidence" value="ECO:0007669"/>
    <property type="project" value="UniProtKB-KW"/>
</dbReference>
<dbReference type="InterPro" id="IPR050699">
    <property type="entry name" value="RNA-DNA_Helicase"/>
</dbReference>
<sequence length="806" mass="91014">MRTGQHVFKRHRSTKSRQSSSKPRPKSDPLSDFLNNSSFRRSQKSQSSFQQGKPFVPFDKPIAPGEGNVFLPISHKNSAIPHIALDEIIPYFEAKVYSWASSARTKDRLSAFGIPDQDIPRLLDAFIEDVESGLLSDPQSITYYGLERFSHPHDTTSIDVIYSTIFFSWASRPDNEVILEDEFHVSPNTIHFIQRLVKATSRLHPADEWPEARTLNRKVIMHVGPTNSGKTHHALRALAAAKTGVYAGPLRLLAYEIWQRLNTGQIIPLGTEEDPSQPRSLKGNPLYSRPCNMVTGEEQRIVGEDVPLTSCTVEMMNYSQIYDVAVIDEIQMINSPSRGGSWTNAVIGLPARELHLCGEETAVPIVEAMLKHTGDELEVRRYERLTPLVVEEESLNGDLNKVREGDCIVAFSRSKIFELKKSVEAKTGLRCAVIYGRLPPEVRSEQAALFNDPDSGYDVLIGSDAIGMGLNLCVLHPRRLLAILIKDNRRIKRVIFEAMHKFSEGGKRLLSTSSIKQIGGRAGRYGLHQSQNDQGGFVTTLHPDDLRHAVRWLSAPYEPLTYATIPHTPDLLQETLSILPAGSSISLALLAPKYIGRLPPYMRYETHDQFEYVSTLLDNEWSDMSIEDKVVILHAPIPWSDQKCLQVVKRMLSLHSQEFKVNIRDCIVGTNFMDTLVAIENKMADEEKRKAKASKATYVAQPATLMIMESFHKLLVFYLWMSYKNPTVYSDATVSLLKERAEKVLNWTLEHMSKGNSFRHLTKKTPLRVDEDPKDLALEVEEVLDPRLAEIDPKDIELVEDESEVR</sequence>
<dbReference type="Proteomes" id="UP000284706">
    <property type="component" value="Unassembled WGS sequence"/>
</dbReference>
<evidence type="ECO:0000313" key="12">
    <source>
        <dbReference type="EMBL" id="PPR05155.1"/>
    </source>
</evidence>
<dbReference type="FunFam" id="3.40.50.300:FF:000957">
    <property type="entry name" value="ATP-dependent RNA helicase SUV3L, mitochondrial"/>
    <property type="match status" value="1"/>
</dbReference>
<dbReference type="AlphaFoldDB" id="A0A409YQ64"/>
<dbReference type="Pfam" id="PF22527">
    <property type="entry name" value="DEXQc_Suv3"/>
    <property type="match status" value="1"/>
</dbReference>